<dbReference type="EMBL" id="GBXM01070303">
    <property type="protein sequence ID" value="JAH38274.1"/>
    <property type="molecule type" value="Transcribed_RNA"/>
</dbReference>
<organism evidence="2">
    <name type="scientific">Anguilla anguilla</name>
    <name type="common">European freshwater eel</name>
    <name type="synonym">Muraena anguilla</name>
    <dbReference type="NCBI Taxonomy" id="7936"/>
    <lineage>
        <taxon>Eukaryota</taxon>
        <taxon>Metazoa</taxon>
        <taxon>Chordata</taxon>
        <taxon>Craniata</taxon>
        <taxon>Vertebrata</taxon>
        <taxon>Euteleostomi</taxon>
        <taxon>Actinopterygii</taxon>
        <taxon>Neopterygii</taxon>
        <taxon>Teleostei</taxon>
        <taxon>Anguilliformes</taxon>
        <taxon>Anguillidae</taxon>
        <taxon>Anguilla</taxon>
    </lineage>
</organism>
<keyword evidence="1" id="KW-0812">Transmembrane</keyword>
<name>A0A0E9SA72_ANGAN</name>
<keyword evidence="1" id="KW-1133">Transmembrane helix</keyword>
<evidence type="ECO:0000256" key="1">
    <source>
        <dbReference type="SAM" id="Phobius"/>
    </source>
</evidence>
<reference evidence="2" key="2">
    <citation type="journal article" date="2015" name="Fish Shellfish Immunol.">
        <title>Early steps in the European eel (Anguilla anguilla)-Vibrio vulnificus interaction in the gills: Role of the RtxA13 toxin.</title>
        <authorList>
            <person name="Callol A."/>
            <person name="Pajuelo D."/>
            <person name="Ebbesson L."/>
            <person name="Teles M."/>
            <person name="MacKenzie S."/>
            <person name="Amaro C."/>
        </authorList>
    </citation>
    <scope>NUCLEOTIDE SEQUENCE</scope>
</reference>
<keyword evidence="1" id="KW-0472">Membrane</keyword>
<feature type="transmembrane region" description="Helical" evidence="1">
    <location>
        <begin position="7"/>
        <end position="24"/>
    </location>
</feature>
<sequence length="25" mass="2987">MGDNININLHLLLFMNSLFTIYNFE</sequence>
<evidence type="ECO:0000313" key="2">
    <source>
        <dbReference type="EMBL" id="JAH38274.1"/>
    </source>
</evidence>
<protein>
    <submittedName>
        <fullName evidence="2">Uncharacterized protein</fullName>
    </submittedName>
</protein>
<reference evidence="2" key="1">
    <citation type="submission" date="2014-11" db="EMBL/GenBank/DDBJ databases">
        <authorList>
            <person name="Amaro Gonzalez C."/>
        </authorList>
    </citation>
    <scope>NUCLEOTIDE SEQUENCE</scope>
</reference>
<accession>A0A0E9SA72</accession>
<proteinExistence type="predicted"/>
<dbReference type="AlphaFoldDB" id="A0A0E9SA72"/>